<dbReference type="PANTHER" id="PTHR37014">
    <property type="entry name" value="EXPRESSION LETHALITY PROTEIN HEL10, PUTATIVE (AFU_ORTHOLOGUE AFUA_1G06580)-RELATED"/>
    <property type="match status" value="1"/>
</dbReference>
<dbReference type="STRING" id="1448318.A0A319EFD9"/>
<accession>A0A319EFD9</accession>
<feature type="region of interest" description="Disordered" evidence="1">
    <location>
        <begin position="1"/>
        <end position="90"/>
    </location>
</feature>
<feature type="compositionally biased region" description="Polar residues" evidence="1">
    <location>
        <begin position="49"/>
        <end position="58"/>
    </location>
</feature>
<evidence type="ECO:0000259" key="2">
    <source>
        <dbReference type="Pfam" id="PF05433"/>
    </source>
</evidence>
<dbReference type="InterPro" id="IPR008816">
    <property type="entry name" value="Gly_zipper_2TM_dom"/>
</dbReference>
<evidence type="ECO:0000256" key="1">
    <source>
        <dbReference type="SAM" id="MobiDB-lite"/>
    </source>
</evidence>
<reference evidence="3 4" key="1">
    <citation type="submission" date="2018-02" db="EMBL/GenBank/DDBJ databases">
        <title>The genomes of Aspergillus section Nigri reveals drivers in fungal speciation.</title>
        <authorList>
            <consortium name="DOE Joint Genome Institute"/>
            <person name="Vesth T.C."/>
            <person name="Nybo J."/>
            <person name="Theobald S."/>
            <person name="Brandl J."/>
            <person name="Frisvad J.C."/>
            <person name="Nielsen K.F."/>
            <person name="Lyhne E.K."/>
            <person name="Kogle M.E."/>
            <person name="Kuo A."/>
            <person name="Riley R."/>
            <person name="Clum A."/>
            <person name="Nolan M."/>
            <person name="Lipzen A."/>
            <person name="Salamov A."/>
            <person name="Henrissat B."/>
            <person name="Wiebenga A."/>
            <person name="De vries R.P."/>
            <person name="Grigoriev I.V."/>
            <person name="Mortensen U.H."/>
            <person name="Andersen M.R."/>
            <person name="Baker S.E."/>
        </authorList>
    </citation>
    <scope>NUCLEOTIDE SEQUENCE [LARGE SCALE GENOMIC DNA]</scope>
    <source>
        <strain evidence="3 4">CBS 121057</strain>
    </source>
</reference>
<organism evidence="3 4">
    <name type="scientific">Aspergillus sclerotiicarbonarius (strain CBS 121057 / IBT 28362)</name>
    <dbReference type="NCBI Taxonomy" id="1448318"/>
    <lineage>
        <taxon>Eukaryota</taxon>
        <taxon>Fungi</taxon>
        <taxon>Dikarya</taxon>
        <taxon>Ascomycota</taxon>
        <taxon>Pezizomycotina</taxon>
        <taxon>Eurotiomycetes</taxon>
        <taxon>Eurotiomycetidae</taxon>
        <taxon>Eurotiales</taxon>
        <taxon>Aspergillaceae</taxon>
        <taxon>Aspergillus</taxon>
        <taxon>Aspergillus subgen. Circumdati</taxon>
    </lineage>
</organism>
<feature type="domain" description="Glycine zipper 2TM" evidence="2">
    <location>
        <begin position="90"/>
        <end position="127"/>
    </location>
</feature>
<protein>
    <recommendedName>
        <fullName evidence="2">Glycine zipper 2TM domain-containing protein</fullName>
    </recommendedName>
</protein>
<name>A0A319EFD9_ASPSB</name>
<dbReference type="VEuPathDB" id="FungiDB:BO78DRAFT_387899"/>
<dbReference type="GO" id="GO:0019867">
    <property type="term" value="C:outer membrane"/>
    <property type="evidence" value="ECO:0007669"/>
    <property type="project" value="InterPro"/>
</dbReference>
<sequence>MSDRQHQNPYYGLPDNGYRPQYNYGAPPPPSQRNLPIIQEPQYPMNPPGCNQGSSADYYTSDRLNHSQTAPLPQETGISPDEAGSERSLGGSILGGASGYYLGHKKGHGVLGAVGGGLLGNYLGDRMDDRKQQEYYGRRYEYHEHHHHCHNHCGLGFHCDCVKH</sequence>
<dbReference type="Proteomes" id="UP000248423">
    <property type="component" value="Unassembled WGS sequence"/>
</dbReference>
<proteinExistence type="predicted"/>
<dbReference type="EMBL" id="KZ826360">
    <property type="protein sequence ID" value="PYI05218.1"/>
    <property type="molecule type" value="Genomic_DNA"/>
</dbReference>
<dbReference type="AlphaFoldDB" id="A0A319EFD9"/>
<dbReference type="Pfam" id="PF05433">
    <property type="entry name" value="Rick_17kDa_Anti"/>
    <property type="match status" value="1"/>
</dbReference>
<dbReference type="PANTHER" id="PTHR37014:SF9">
    <property type="entry name" value="CONSERVED HISTIDINE-RICH PROTEIN (AFU_ORTHOLOGUE AFUA_1G11910)"/>
    <property type="match status" value="1"/>
</dbReference>
<evidence type="ECO:0000313" key="4">
    <source>
        <dbReference type="Proteomes" id="UP000248423"/>
    </source>
</evidence>
<gene>
    <name evidence="3" type="ORF">BO78DRAFT_387899</name>
</gene>
<keyword evidence="4" id="KW-1185">Reference proteome</keyword>
<evidence type="ECO:0000313" key="3">
    <source>
        <dbReference type="EMBL" id="PYI05218.1"/>
    </source>
</evidence>